<proteinExistence type="predicted"/>
<name>A0ABR3QAG9_9TREE</name>
<evidence type="ECO:0000313" key="4">
    <source>
        <dbReference type="Proteomes" id="UP001565368"/>
    </source>
</evidence>
<comment type="caution">
    <text evidence="3">The sequence shown here is derived from an EMBL/GenBank/DDBJ whole genome shotgun (WGS) entry which is preliminary data.</text>
</comment>
<dbReference type="Pfam" id="PF24845">
    <property type="entry name" value="DUF7721"/>
    <property type="match status" value="1"/>
</dbReference>
<dbReference type="PANTHER" id="PTHR39477">
    <property type="entry name" value="CHROMOSOME 8, WHOLE GENOME SHOTGUN SEQUENCE"/>
    <property type="match status" value="1"/>
</dbReference>
<evidence type="ECO:0000259" key="2">
    <source>
        <dbReference type="Pfam" id="PF24845"/>
    </source>
</evidence>
<sequence>MDSIVNFASQQLSGQGQQQNNQQQGEQQQQQGGNGGGLNLGALAGLAGGALNGGGQQQQQQQGGGGFNASALAGLAGAALGGGGGNNNGGGGFNISSLISGANQQNGNGDALSGMIGTALGKAQNVGPDAQINEQAIQKDHDQAYNQGNAGGLTASAMGSAAAIQAFKSFASGGQQQQSGGGGMIEKLLGMAMSEAAKLFDKSGGAASGNKQDVMNSAGETVMKLLVQNQIQGALGGGGGGGGGAGQLLGLASKFLK</sequence>
<gene>
    <name evidence="3" type="ORF">Q8F55_002682</name>
</gene>
<dbReference type="InterPro" id="IPR056138">
    <property type="entry name" value="DUF7721"/>
</dbReference>
<dbReference type="GeneID" id="95983725"/>
<dbReference type="Proteomes" id="UP001565368">
    <property type="component" value="Unassembled WGS sequence"/>
</dbReference>
<keyword evidence="4" id="KW-1185">Reference proteome</keyword>
<protein>
    <recommendedName>
        <fullName evidence="2">DUF7721 domain-containing protein</fullName>
    </recommendedName>
</protein>
<feature type="domain" description="DUF7721" evidence="2">
    <location>
        <begin position="96"/>
        <end position="175"/>
    </location>
</feature>
<accession>A0ABR3QAG9</accession>
<feature type="region of interest" description="Disordered" evidence="1">
    <location>
        <begin position="1"/>
        <end position="38"/>
    </location>
</feature>
<evidence type="ECO:0000313" key="3">
    <source>
        <dbReference type="EMBL" id="KAL1411716.1"/>
    </source>
</evidence>
<organism evidence="3 4">
    <name type="scientific">Vanrija albida</name>
    <dbReference type="NCBI Taxonomy" id="181172"/>
    <lineage>
        <taxon>Eukaryota</taxon>
        <taxon>Fungi</taxon>
        <taxon>Dikarya</taxon>
        <taxon>Basidiomycota</taxon>
        <taxon>Agaricomycotina</taxon>
        <taxon>Tremellomycetes</taxon>
        <taxon>Trichosporonales</taxon>
        <taxon>Trichosporonaceae</taxon>
        <taxon>Vanrija</taxon>
    </lineage>
</organism>
<dbReference type="EMBL" id="JBBXJM010000002">
    <property type="protein sequence ID" value="KAL1411716.1"/>
    <property type="molecule type" value="Genomic_DNA"/>
</dbReference>
<feature type="compositionally biased region" description="Low complexity" evidence="1">
    <location>
        <begin position="8"/>
        <end position="31"/>
    </location>
</feature>
<reference evidence="3 4" key="1">
    <citation type="submission" date="2023-08" db="EMBL/GenBank/DDBJ databases">
        <title>Annotated Genome Sequence of Vanrija albida AlHP1.</title>
        <authorList>
            <person name="Herzog R."/>
        </authorList>
    </citation>
    <scope>NUCLEOTIDE SEQUENCE [LARGE SCALE GENOMIC DNA]</scope>
    <source>
        <strain evidence="3 4">AlHP1</strain>
    </source>
</reference>
<evidence type="ECO:0000256" key="1">
    <source>
        <dbReference type="SAM" id="MobiDB-lite"/>
    </source>
</evidence>
<dbReference type="RefSeq" id="XP_069211660.1">
    <property type="nucleotide sequence ID" value="XM_069351274.1"/>
</dbReference>
<dbReference type="PANTHER" id="PTHR39477:SF1">
    <property type="entry name" value="BETA-FLANKING PROTEIN"/>
    <property type="match status" value="1"/>
</dbReference>